<evidence type="ECO:0000256" key="5">
    <source>
        <dbReference type="ARBA" id="ARBA00023136"/>
    </source>
</evidence>
<reference evidence="8 9" key="1">
    <citation type="submission" date="2019-10" db="EMBL/GenBank/DDBJ databases">
        <title>Genome sequence of Azospirillum melinis.</title>
        <authorList>
            <person name="Ambrosini A."/>
            <person name="Sant'Anna F.H."/>
            <person name="Cassan F.D."/>
            <person name="Souza E.M."/>
            <person name="Passaglia L.M.P."/>
        </authorList>
    </citation>
    <scope>NUCLEOTIDE SEQUENCE [LARGE SCALE GENOMIC DNA]</scope>
    <source>
        <strain evidence="8 9">TMCY0552</strain>
    </source>
</reference>
<keyword evidence="2" id="KW-1003">Cell membrane</keyword>
<dbReference type="RefSeq" id="WP_174471229.1">
    <property type="nucleotide sequence ID" value="NZ_JAGINN010000012.1"/>
</dbReference>
<keyword evidence="3 7" id="KW-0812">Transmembrane</keyword>
<sequence length="321" mass="33775">MGRVRRGWAIVVDAAYGWMNDDAMSMAASIAFYTIFSLAPLAILVIALAGLVFGDEAARGALVDQLTALVGHDAGQTLQDLIARAGAKETGIVASLIGIGTILVGATTVFVELQAGLNRIWRVAAPQESTITWLVRVRLKALALIGAIGFLLIVSLVVSAGLAAAGRWASAYLPAMPSLLWLFDVLVSWTVLTGLFALIYRILPDTYIRWADVWLGAAVNAFLFAVGKFMIGFYIATSGVVTVYGAAGSFVLILLWVYYSAVIFLFGAELTRAYSERSGSRARLPGLNPEAGHGPSPGPGAGEQANVRSSRVPASSGSAVP</sequence>
<gene>
    <name evidence="8" type="ORF">GBZ48_11870</name>
</gene>
<proteinExistence type="predicted"/>
<organism evidence="8 9">
    <name type="scientific">Azospirillum melinis</name>
    <dbReference type="NCBI Taxonomy" id="328839"/>
    <lineage>
        <taxon>Bacteria</taxon>
        <taxon>Pseudomonadati</taxon>
        <taxon>Pseudomonadota</taxon>
        <taxon>Alphaproteobacteria</taxon>
        <taxon>Rhodospirillales</taxon>
        <taxon>Azospirillaceae</taxon>
        <taxon>Azospirillum</taxon>
    </lineage>
</organism>
<evidence type="ECO:0000313" key="9">
    <source>
        <dbReference type="Proteomes" id="UP000605086"/>
    </source>
</evidence>
<keyword evidence="4 7" id="KW-1133">Transmembrane helix</keyword>
<feature type="transmembrane region" description="Helical" evidence="7">
    <location>
        <begin position="141"/>
        <end position="166"/>
    </location>
</feature>
<name>A0ABX2KF98_9PROT</name>
<feature type="transmembrane region" description="Helical" evidence="7">
    <location>
        <begin position="92"/>
        <end position="113"/>
    </location>
</feature>
<dbReference type="InterPro" id="IPR017039">
    <property type="entry name" value="Virul_fac_BrkB"/>
</dbReference>
<keyword evidence="5 7" id="KW-0472">Membrane</keyword>
<evidence type="ECO:0000256" key="3">
    <source>
        <dbReference type="ARBA" id="ARBA00022692"/>
    </source>
</evidence>
<dbReference type="PIRSF" id="PIRSF035875">
    <property type="entry name" value="RNase_BN"/>
    <property type="match status" value="1"/>
</dbReference>
<accession>A0ABX2KF98</accession>
<protein>
    <submittedName>
        <fullName evidence="8">YihY family inner membrane protein</fullName>
    </submittedName>
</protein>
<evidence type="ECO:0000256" key="6">
    <source>
        <dbReference type="SAM" id="MobiDB-lite"/>
    </source>
</evidence>
<evidence type="ECO:0000256" key="2">
    <source>
        <dbReference type="ARBA" id="ARBA00022475"/>
    </source>
</evidence>
<dbReference type="PANTHER" id="PTHR30213:SF1">
    <property type="entry name" value="INNER MEMBRANE PROTEIN YHJD"/>
    <property type="match status" value="1"/>
</dbReference>
<keyword evidence="9" id="KW-1185">Reference proteome</keyword>
<dbReference type="Proteomes" id="UP000605086">
    <property type="component" value="Unassembled WGS sequence"/>
</dbReference>
<evidence type="ECO:0000256" key="1">
    <source>
        <dbReference type="ARBA" id="ARBA00004651"/>
    </source>
</evidence>
<dbReference type="NCBIfam" id="TIGR00765">
    <property type="entry name" value="yihY_not_rbn"/>
    <property type="match status" value="1"/>
</dbReference>
<comment type="subcellular location">
    <subcellularLocation>
        <location evidence="1">Cell membrane</location>
        <topology evidence="1">Multi-pass membrane protein</topology>
    </subcellularLocation>
</comment>
<feature type="transmembrane region" description="Helical" evidence="7">
    <location>
        <begin position="30"/>
        <end position="53"/>
    </location>
</feature>
<feature type="compositionally biased region" description="Polar residues" evidence="6">
    <location>
        <begin position="306"/>
        <end position="321"/>
    </location>
</feature>
<evidence type="ECO:0000256" key="4">
    <source>
        <dbReference type="ARBA" id="ARBA00022989"/>
    </source>
</evidence>
<dbReference type="EMBL" id="WHOS01000012">
    <property type="protein sequence ID" value="NUA99983.1"/>
    <property type="molecule type" value="Genomic_DNA"/>
</dbReference>
<feature type="transmembrane region" description="Helical" evidence="7">
    <location>
        <begin position="242"/>
        <end position="268"/>
    </location>
</feature>
<comment type="caution">
    <text evidence="8">The sequence shown here is derived from an EMBL/GenBank/DDBJ whole genome shotgun (WGS) entry which is preliminary data.</text>
</comment>
<feature type="region of interest" description="Disordered" evidence="6">
    <location>
        <begin position="283"/>
        <end position="321"/>
    </location>
</feature>
<feature type="transmembrane region" description="Helical" evidence="7">
    <location>
        <begin position="178"/>
        <end position="201"/>
    </location>
</feature>
<dbReference type="Pfam" id="PF03631">
    <property type="entry name" value="Virul_fac_BrkB"/>
    <property type="match status" value="1"/>
</dbReference>
<evidence type="ECO:0000313" key="8">
    <source>
        <dbReference type="EMBL" id="NUA99983.1"/>
    </source>
</evidence>
<evidence type="ECO:0000256" key="7">
    <source>
        <dbReference type="SAM" id="Phobius"/>
    </source>
</evidence>
<dbReference type="PANTHER" id="PTHR30213">
    <property type="entry name" value="INNER MEMBRANE PROTEIN YHJD"/>
    <property type="match status" value="1"/>
</dbReference>
<feature type="transmembrane region" description="Helical" evidence="7">
    <location>
        <begin position="213"/>
        <end position="236"/>
    </location>
</feature>